<keyword evidence="1" id="KW-0812">Transmembrane</keyword>
<keyword evidence="1" id="KW-0472">Membrane</keyword>
<evidence type="ECO:0000313" key="3">
    <source>
        <dbReference type="Proteomes" id="UP000546244"/>
    </source>
</evidence>
<feature type="transmembrane region" description="Helical" evidence="1">
    <location>
        <begin position="41"/>
        <end position="63"/>
    </location>
</feature>
<protein>
    <submittedName>
        <fullName evidence="2">Uncharacterized protein</fullName>
    </submittedName>
</protein>
<reference evidence="2 3" key="1">
    <citation type="submission" date="2020-03" db="EMBL/GenBank/DDBJ databases">
        <title>Soil Listeria distribution.</title>
        <authorList>
            <person name="Liao J."/>
            <person name="Wiedmann M."/>
        </authorList>
    </citation>
    <scope>NUCLEOTIDE SEQUENCE [LARGE SCALE GENOMIC DNA]</scope>
    <source>
        <strain evidence="2 3">FSL L7-1850</strain>
    </source>
</reference>
<feature type="transmembrane region" description="Helical" evidence="1">
    <location>
        <begin position="6"/>
        <end position="21"/>
    </location>
</feature>
<evidence type="ECO:0000313" key="2">
    <source>
        <dbReference type="EMBL" id="MBC2370896.1"/>
    </source>
</evidence>
<gene>
    <name evidence="2" type="ORF">HBP98_02640</name>
</gene>
<accession>A0A7X1A5M5</accession>
<name>A0A7X1A5M5_9LIST</name>
<dbReference type="RefSeq" id="WP_185617971.1">
    <property type="nucleotide sequence ID" value="NZ_JAARMV010000001.1"/>
</dbReference>
<evidence type="ECO:0000256" key="1">
    <source>
        <dbReference type="SAM" id="Phobius"/>
    </source>
</evidence>
<dbReference type="Proteomes" id="UP000546244">
    <property type="component" value="Unassembled WGS sequence"/>
</dbReference>
<keyword evidence="1" id="KW-1133">Transmembrane helix</keyword>
<dbReference type="EMBL" id="JAARMV010000001">
    <property type="protein sequence ID" value="MBC2370896.1"/>
    <property type="molecule type" value="Genomic_DNA"/>
</dbReference>
<comment type="caution">
    <text evidence="2">The sequence shown here is derived from an EMBL/GenBank/DDBJ whole genome shotgun (WGS) entry which is preliminary data.</text>
</comment>
<feature type="transmembrane region" description="Helical" evidence="1">
    <location>
        <begin position="69"/>
        <end position="89"/>
    </location>
</feature>
<organism evidence="2 3">
    <name type="scientific">Listeria booriae</name>
    <dbReference type="NCBI Taxonomy" id="1552123"/>
    <lineage>
        <taxon>Bacteria</taxon>
        <taxon>Bacillati</taxon>
        <taxon>Bacillota</taxon>
        <taxon>Bacilli</taxon>
        <taxon>Bacillales</taxon>
        <taxon>Listeriaceae</taxon>
        <taxon>Listeria</taxon>
    </lineage>
</organism>
<dbReference type="AlphaFoldDB" id="A0A7X1A5M5"/>
<sequence>MWIWLIIYVAPFLLAVIKLLRKRKNYKQQKSFQTWLYIVEIYYISILLTMVFTYFETGVFWLFNSEEGFETLLTRFFTAYALYQIFILIKTKLDNSADIDSYTSLKSLIELIKIYTPTKEYDVIIKLINQYEAGVMVENHAMINNHTLELFKIIKETNPKSAQYHQMLDECIITLEREIQILGMSWTESIFLNWGK</sequence>
<proteinExistence type="predicted"/>